<reference evidence="3" key="2">
    <citation type="submission" date="2025-08" db="UniProtKB">
        <authorList>
            <consortium name="RefSeq"/>
        </authorList>
    </citation>
    <scope>IDENTIFICATION</scope>
    <source>
        <tissue evidence="3">Leaf</tissue>
    </source>
</reference>
<name>A0ABM0SRW1_CAMSA</name>
<evidence type="ECO:0000313" key="3">
    <source>
        <dbReference type="RefSeq" id="XP_010415247.1"/>
    </source>
</evidence>
<proteinExistence type="predicted"/>
<reference evidence="2" key="1">
    <citation type="journal article" date="2014" name="Nat. Commun.">
        <title>The emerging biofuel crop Camelina sativa retains a highly undifferentiated hexaploid genome structure.</title>
        <authorList>
            <person name="Kagale S."/>
            <person name="Koh C."/>
            <person name="Nixon J."/>
            <person name="Bollina V."/>
            <person name="Clarke W.E."/>
            <person name="Tuteja R."/>
            <person name="Spillane C."/>
            <person name="Robinson S.J."/>
            <person name="Links M.G."/>
            <person name="Clarke C."/>
            <person name="Higgins E.E."/>
            <person name="Huebert T."/>
            <person name="Sharpe A.G."/>
            <person name="Parkin I.A."/>
        </authorList>
    </citation>
    <scope>NUCLEOTIDE SEQUENCE [LARGE SCALE GENOMIC DNA]</scope>
    <source>
        <strain evidence="2">cv. DH55</strain>
    </source>
</reference>
<accession>A0ABM0SRW1</accession>
<dbReference type="Proteomes" id="UP000694864">
    <property type="component" value="Chromosome 7"/>
</dbReference>
<evidence type="ECO:0000313" key="2">
    <source>
        <dbReference type="Proteomes" id="UP000694864"/>
    </source>
</evidence>
<organism evidence="2 3">
    <name type="scientific">Camelina sativa</name>
    <name type="common">False flax</name>
    <name type="synonym">Myagrum sativum</name>
    <dbReference type="NCBI Taxonomy" id="90675"/>
    <lineage>
        <taxon>Eukaryota</taxon>
        <taxon>Viridiplantae</taxon>
        <taxon>Streptophyta</taxon>
        <taxon>Embryophyta</taxon>
        <taxon>Tracheophyta</taxon>
        <taxon>Spermatophyta</taxon>
        <taxon>Magnoliopsida</taxon>
        <taxon>eudicotyledons</taxon>
        <taxon>Gunneridae</taxon>
        <taxon>Pentapetalae</taxon>
        <taxon>rosids</taxon>
        <taxon>malvids</taxon>
        <taxon>Brassicales</taxon>
        <taxon>Brassicaceae</taxon>
        <taxon>Camelineae</taxon>
        <taxon>Camelina</taxon>
    </lineage>
</organism>
<protein>
    <submittedName>
        <fullName evidence="3">Agamous-like MADS-box protein AGL97</fullName>
    </submittedName>
</protein>
<evidence type="ECO:0000256" key="1">
    <source>
        <dbReference type="SAM" id="MobiDB-lite"/>
    </source>
</evidence>
<gene>
    <name evidence="3" type="primary">LOC104701296</name>
</gene>
<feature type="compositionally biased region" description="Basic and acidic residues" evidence="1">
    <location>
        <begin position="1"/>
        <end position="30"/>
    </location>
</feature>
<dbReference type="GeneID" id="104701296"/>
<feature type="region of interest" description="Disordered" evidence="1">
    <location>
        <begin position="1"/>
        <end position="40"/>
    </location>
</feature>
<sequence>MTKMLHDLKELQKKQRDRVNVEEKEKEKGGSHVSHQQQTLDHQPCSSSLCVEVDDVSVNVQGFYNNNTEEQQTLAVSAYNSNLVGIFIEELDVDAQIFDSETESEVLWNNLEMNDLTVNLQWFQNNTDEEQTLANDDGLHESFDGCNQEFDVDQLFDFVTKPEDLWKDMEMHDDCLY</sequence>
<keyword evidence="2" id="KW-1185">Reference proteome</keyword>
<dbReference type="RefSeq" id="XP_010415247.1">
    <property type="nucleotide sequence ID" value="XM_010416945.2"/>
</dbReference>